<dbReference type="EMBL" id="CM056744">
    <property type="protein sequence ID" value="KAJ8668736.1"/>
    <property type="molecule type" value="Genomic_DNA"/>
</dbReference>
<organism evidence="1 2">
    <name type="scientific">Eretmocerus hayati</name>
    <dbReference type="NCBI Taxonomy" id="131215"/>
    <lineage>
        <taxon>Eukaryota</taxon>
        <taxon>Metazoa</taxon>
        <taxon>Ecdysozoa</taxon>
        <taxon>Arthropoda</taxon>
        <taxon>Hexapoda</taxon>
        <taxon>Insecta</taxon>
        <taxon>Pterygota</taxon>
        <taxon>Neoptera</taxon>
        <taxon>Endopterygota</taxon>
        <taxon>Hymenoptera</taxon>
        <taxon>Apocrita</taxon>
        <taxon>Proctotrupomorpha</taxon>
        <taxon>Chalcidoidea</taxon>
        <taxon>Aphelinidae</taxon>
        <taxon>Aphelininae</taxon>
        <taxon>Eretmocerus</taxon>
    </lineage>
</organism>
<name>A0ACC2NCB5_9HYME</name>
<sequence length="699" mass="78149">KMVYPKAVFFIIVNEFCERFSFYGMRTALPLYLNEVLGFSEDTSTVLYHLFAMAAYFTPLLGAIIADSWLGKFQTILYLSIVYAAGQLLLSAASVPYFHFPVIAASFVGLLLIAIGTGGIKPCVSAFGGDQFKLPEQEAELSAFFSLFYMAINVGSLISTTITPLLRQDAHCFDQASCYPLAFFVPALLMVVSVVVFFAGKNMYKMKTPEGNVVFTVSKCVGHALRRKISSKEEHEHWLDYAEDKYDRALIEDIKAVMKVLWLFIPLPVFWALFDQQGSRWTFQAKRMDGQVFDYFLKPDQFQMINPLLIIIFIPIFQWIVYPVIETVFFINTPLRKMTVGGLLAGLAFAISGLVELKVEDTYAKQPFAGVGHLRIFNTINCSSSLSVDGVHGSLEGFGMYQNLSVPITDETRDMMVIAKYPDNCTLVEQHTLTGTVRVKQAKANTWVATKEGILEYSKESDKPIDKSNSGDPLVRLLLYGESRFTQNLTLHLKSSEEDKLMQVSFKGSNLNVTDFVEVKRGRYKVCANADCLQPLSDEMFFGYGGIYTIVGSTSENGMRMKSVTVADPNSVHMFWQLPQYVIITAGEIMFSITGLEFAFTQAPTSMKSLLSASWLLTVAIGNGLVVLIVEGHFFNRQFLEILLFTIVMIVDMGIFAVMAMFYKYADPSSSTTDNSVSDDMNLDGKRSGVHNQTYTNDS</sequence>
<evidence type="ECO:0000313" key="2">
    <source>
        <dbReference type="Proteomes" id="UP001239111"/>
    </source>
</evidence>
<protein>
    <submittedName>
        <fullName evidence="1">Uncharacterized protein</fullName>
    </submittedName>
</protein>
<proteinExistence type="predicted"/>
<accession>A0ACC2NCB5</accession>
<reference evidence="1" key="1">
    <citation type="submission" date="2023-04" db="EMBL/GenBank/DDBJ databases">
        <title>A chromosome-level genome assembly of the parasitoid wasp Eretmocerus hayati.</title>
        <authorList>
            <person name="Zhong Y."/>
            <person name="Liu S."/>
            <person name="Liu Y."/>
        </authorList>
    </citation>
    <scope>NUCLEOTIDE SEQUENCE</scope>
    <source>
        <strain evidence="1">ZJU_SS_LIU_2023</strain>
    </source>
</reference>
<dbReference type="Proteomes" id="UP001239111">
    <property type="component" value="Chromosome 4"/>
</dbReference>
<evidence type="ECO:0000313" key="1">
    <source>
        <dbReference type="EMBL" id="KAJ8668736.1"/>
    </source>
</evidence>
<keyword evidence="2" id="KW-1185">Reference proteome</keyword>
<feature type="non-terminal residue" evidence="1">
    <location>
        <position position="1"/>
    </location>
</feature>
<gene>
    <name evidence="1" type="ORF">QAD02_010399</name>
</gene>
<comment type="caution">
    <text evidence="1">The sequence shown here is derived from an EMBL/GenBank/DDBJ whole genome shotgun (WGS) entry which is preliminary data.</text>
</comment>